<sequence>GILGSGIVIKKMKLSPKGCMYLSATSIIISSCCTVPLMFISCPQSPMAGVTVPYGYNPNNPNEPTTLQGISLISSCNSDCNCPLDKYKPVCGPDGVTYFSGCHAGCT</sequence>
<dbReference type="GO" id="GO:0005886">
    <property type="term" value="C:plasma membrane"/>
    <property type="evidence" value="ECO:0007669"/>
    <property type="project" value="UniProtKB-SubCell"/>
</dbReference>
<keyword evidence="3 6" id="KW-0812">Transmembrane</keyword>
<feature type="non-terminal residue" evidence="8">
    <location>
        <position position="107"/>
    </location>
</feature>
<dbReference type="GO" id="GO:0055085">
    <property type="term" value="P:transmembrane transport"/>
    <property type="evidence" value="ECO:0007669"/>
    <property type="project" value="InterPro"/>
</dbReference>
<evidence type="ECO:0000256" key="3">
    <source>
        <dbReference type="ARBA" id="ARBA00022692"/>
    </source>
</evidence>
<dbReference type="InParanoid" id="C3ZDG1"/>
<keyword evidence="2" id="KW-1003">Cell membrane</keyword>
<dbReference type="eggNOG" id="KOG3626">
    <property type="taxonomic scope" value="Eukaryota"/>
</dbReference>
<dbReference type="PROSITE" id="PS51465">
    <property type="entry name" value="KAZAL_2"/>
    <property type="match status" value="1"/>
</dbReference>
<keyword evidence="5 6" id="KW-0472">Membrane</keyword>
<protein>
    <recommendedName>
        <fullName evidence="7">Kazal-like domain-containing protein</fullName>
    </recommendedName>
</protein>
<organism>
    <name type="scientific">Branchiostoma floridae</name>
    <name type="common">Florida lancelet</name>
    <name type="synonym">Amphioxus</name>
    <dbReference type="NCBI Taxonomy" id="7739"/>
    <lineage>
        <taxon>Eukaryota</taxon>
        <taxon>Metazoa</taxon>
        <taxon>Chordata</taxon>
        <taxon>Cephalochordata</taxon>
        <taxon>Leptocardii</taxon>
        <taxon>Amphioxiformes</taxon>
        <taxon>Branchiostomatidae</taxon>
        <taxon>Branchiostoma</taxon>
    </lineage>
</organism>
<dbReference type="Pfam" id="PF03137">
    <property type="entry name" value="OATP"/>
    <property type="match status" value="1"/>
</dbReference>
<reference evidence="8" key="1">
    <citation type="journal article" date="2008" name="Nature">
        <title>The amphioxus genome and the evolution of the chordate karyotype.</title>
        <authorList>
            <consortium name="US DOE Joint Genome Institute (JGI-PGF)"/>
            <person name="Putnam N.H."/>
            <person name="Butts T."/>
            <person name="Ferrier D.E.K."/>
            <person name="Furlong R.F."/>
            <person name="Hellsten U."/>
            <person name="Kawashima T."/>
            <person name="Robinson-Rechavi M."/>
            <person name="Shoguchi E."/>
            <person name="Terry A."/>
            <person name="Yu J.-K."/>
            <person name="Benito-Gutierrez E.L."/>
            <person name="Dubchak I."/>
            <person name="Garcia-Fernandez J."/>
            <person name="Gibson-Brown J.J."/>
            <person name="Grigoriev I.V."/>
            <person name="Horton A.C."/>
            <person name="de Jong P.J."/>
            <person name="Jurka J."/>
            <person name="Kapitonov V.V."/>
            <person name="Kohara Y."/>
            <person name="Kuroki Y."/>
            <person name="Lindquist E."/>
            <person name="Lucas S."/>
            <person name="Osoegawa K."/>
            <person name="Pennacchio L.A."/>
            <person name="Salamov A.A."/>
            <person name="Satou Y."/>
            <person name="Sauka-Spengler T."/>
            <person name="Schmutz J."/>
            <person name="Shin-I T."/>
            <person name="Toyoda A."/>
            <person name="Bronner-Fraser M."/>
            <person name="Fujiyama A."/>
            <person name="Holland L.Z."/>
            <person name="Holland P.W.H."/>
            <person name="Satoh N."/>
            <person name="Rokhsar D.S."/>
        </authorList>
    </citation>
    <scope>NUCLEOTIDE SEQUENCE [LARGE SCALE GENOMIC DNA]</scope>
    <source>
        <strain evidence="8">S238N-H82</strain>
        <tissue evidence="8">Testes</tissue>
    </source>
</reference>
<feature type="transmembrane region" description="Helical" evidence="6">
    <location>
        <begin position="20"/>
        <end position="40"/>
    </location>
</feature>
<dbReference type="Gene3D" id="3.30.60.30">
    <property type="match status" value="1"/>
</dbReference>
<dbReference type="InterPro" id="IPR036058">
    <property type="entry name" value="Kazal_dom_sf"/>
</dbReference>
<comment type="subcellular location">
    <subcellularLocation>
        <location evidence="1">Cell membrane</location>
        <topology evidence="1">Multi-pass membrane protein</topology>
    </subcellularLocation>
</comment>
<dbReference type="PANTHER" id="PTHR11388:SF157">
    <property type="entry name" value="SOLUTE CARRIER ORGANIC ANION TRANSPORTER FAMILY MEMBER 2A1-LIKE"/>
    <property type="match status" value="1"/>
</dbReference>
<dbReference type="PANTHER" id="PTHR11388">
    <property type="entry name" value="ORGANIC ANION TRANSPORTER"/>
    <property type="match status" value="1"/>
</dbReference>
<evidence type="ECO:0000256" key="2">
    <source>
        <dbReference type="ARBA" id="ARBA00022475"/>
    </source>
</evidence>
<feature type="domain" description="Kazal-like" evidence="7">
    <location>
        <begin position="70"/>
        <end position="107"/>
    </location>
</feature>
<evidence type="ECO:0000256" key="4">
    <source>
        <dbReference type="ARBA" id="ARBA00022989"/>
    </source>
</evidence>
<evidence type="ECO:0000259" key="7">
    <source>
        <dbReference type="PROSITE" id="PS51465"/>
    </source>
</evidence>
<dbReference type="EMBL" id="GG666612">
    <property type="protein sequence ID" value="EEN48767.1"/>
    <property type="molecule type" value="Genomic_DNA"/>
</dbReference>
<proteinExistence type="predicted"/>
<dbReference type="SUPFAM" id="SSF100895">
    <property type="entry name" value="Kazal-type serine protease inhibitors"/>
    <property type="match status" value="1"/>
</dbReference>
<evidence type="ECO:0000256" key="1">
    <source>
        <dbReference type="ARBA" id="ARBA00004651"/>
    </source>
</evidence>
<gene>
    <name evidence="8" type="ORF">BRAFLDRAFT_188432</name>
</gene>
<feature type="non-terminal residue" evidence="8">
    <location>
        <position position="1"/>
    </location>
</feature>
<accession>C3ZDG1</accession>
<evidence type="ECO:0000256" key="6">
    <source>
        <dbReference type="SAM" id="Phobius"/>
    </source>
</evidence>
<evidence type="ECO:0000256" key="5">
    <source>
        <dbReference type="ARBA" id="ARBA00023136"/>
    </source>
</evidence>
<dbReference type="AlphaFoldDB" id="C3ZDG1"/>
<keyword evidence="4 6" id="KW-1133">Transmembrane helix</keyword>
<dbReference type="InterPro" id="IPR002350">
    <property type="entry name" value="Kazal_dom"/>
</dbReference>
<name>C3ZDG1_BRAFL</name>
<dbReference type="InterPro" id="IPR004156">
    <property type="entry name" value="OATP"/>
</dbReference>
<evidence type="ECO:0000313" key="8">
    <source>
        <dbReference type="EMBL" id="EEN48767.1"/>
    </source>
</evidence>